<reference evidence="1 2" key="1">
    <citation type="submission" date="2024-02" db="EMBL/GenBank/DDBJ databases">
        <authorList>
            <consortium name="ELIXIR-Norway"/>
            <consortium name="Elixir Norway"/>
        </authorList>
    </citation>
    <scope>NUCLEOTIDE SEQUENCE [LARGE SCALE GENOMIC DNA]</scope>
</reference>
<sequence>MQTDPKSPLKDARDCKYTAQVDEVRDEATYSTHYTMFPARTSEAVTPQPEKKGFEGGVFIPQKPGSVVVVGLLRPKIPFGEIRGYVLYRSTTDPQWFRRTRIDKNRG</sequence>
<evidence type="ECO:0000313" key="1">
    <source>
        <dbReference type="EMBL" id="CAK9255614.1"/>
    </source>
</evidence>
<name>A0ABP0VMP3_9BRYO</name>
<accession>A0ABP0VMP3</accession>
<organism evidence="1 2">
    <name type="scientific">Sphagnum jensenii</name>
    <dbReference type="NCBI Taxonomy" id="128206"/>
    <lineage>
        <taxon>Eukaryota</taxon>
        <taxon>Viridiplantae</taxon>
        <taxon>Streptophyta</taxon>
        <taxon>Embryophyta</taxon>
        <taxon>Bryophyta</taxon>
        <taxon>Sphagnophytina</taxon>
        <taxon>Sphagnopsida</taxon>
        <taxon>Sphagnales</taxon>
        <taxon>Sphagnaceae</taxon>
        <taxon>Sphagnum</taxon>
    </lineage>
</organism>
<gene>
    <name evidence="1" type="ORF">CSSPJE1EN1_LOCUS1092</name>
</gene>
<dbReference type="EMBL" id="OZ020096">
    <property type="protein sequence ID" value="CAK9255614.1"/>
    <property type="molecule type" value="Genomic_DNA"/>
</dbReference>
<protein>
    <submittedName>
        <fullName evidence="1">Uncharacterized protein</fullName>
    </submittedName>
</protein>
<proteinExistence type="predicted"/>
<dbReference type="Proteomes" id="UP001497444">
    <property type="component" value="Chromosome 1"/>
</dbReference>
<keyword evidence="2" id="KW-1185">Reference proteome</keyword>
<evidence type="ECO:0000313" key="2">
    <source>
        <dbReference type="Proteomes" id="UP001497444"/>
    </source>
</evidence>